<sequence length="183" mass="20264">MKSKSQGFTLLELVVVIVILGILAVTAAPRFLGVQRDAHEALAQGAFAAFRNSIEMYHSQWLVDGEPNFDQVVDYGEGDVYPSLTGFPISVREQPTNPPQVNGDQCVALWNSLINSDLVARSQNDTGFILPSDEAIVSWYTGTPECYYYYTSSFTPSERLPILYYSPITGEVRVTREMANTAP</sequence>
<dbReference type="PROSITE" id="PS00409">
    <property type="entry name" value="PROKAR_NTER_METHYL"/>
    <property type="match status" value="1"/>
</dbReference>
<keyword evidence="1" id="KW-0488">Methylation</keyword>
<protein>
    <submittedName>
        <fullName evidence="3">Methylation site containing protein</fullName>
    </submittedName>
</protein>
<evidence type="ECO:0000256" key="1">
    <source>
        <dbReference type="ARBA" id="ARBA00022481"/>
    </source>
</evidence>
<dbReference type="InterPro" id="IPR012902">
    <property type="entry name" value="N_methyl_site"/>
</dbReference>
<dbReference type="InterPro" id="IPR045584">
    <property type="entry name" value="Pilin-like"/>
</dbReference>
<proteinExistence type="predicted"/>
<dbReference type="Pfam" id="PF07963">
    <property type="entry name" value="N_methyl"/>
    <property type="match status" value="1"/>
</dbReference>
<name>A0A1E5FS45_VIBSP</name>
<dbReference type="EMBL" id="AJZD02000165">
    <property type="protein sequence ID" value="OEF93309.1"/>
    <property type="molecule type" value="Genomic_DNA"/>
</dbReference>
<organism evidence="3 4">
    <name type="scientific">Vibrio splendidus 12E03</name>
    <dbReference type="NCBI Taxonomy" id="1191305"/>
    <lineage>
        <taxon>Bacteria</taxon>
        <taxon>Pseudomonadati</taxon>
        <taxon>Pseudomonadota</taxon>
        <taxon>Gammaproteobacteria</taxon>
        <taxon>Vibrionales</taxon>
        <taxon>Vibrionaceae</taxon>
        <taxon>Vibrio</taxon>
    </lineage>
</organism>
<keyword evidence="2" id="KW-0472">Membrane</keyword>
<dbReference type="GO" id="GO:0015627">
    <property type="term" value="C:type II protein secretion system complex"/>
    <property type="evidence" value="ECO:0007669"/>
    <property type="project" value="InterPro"/>
</dbReference>
<dbReference type="NCBIfam" id="TIGR02532">
    <property type="entry name" value="IV_pilin_GFxxxE"/>
    <property type="match status" value="1"/>
</dbReference>
<comment type="caution">
    <text evidence="3">The sequence shown here is derived from an EMBL/GenBank/DDBJ whole genome shotgun (WGS) entry which is preliminary data.</text>
</comment>
<dbReference type="GO" id="GO:0015628">
    <property type="term" value="P:protein secretion by the type II secretion system"/>
    <property type="evidence" value="ECO:0007669"/>
    <property type="project" value="InterPro"/>
</dbReference>
<keyword evidence="2" id="KW-1133">Transmembrane helix</keyword>
<accession>A0A1E5FS45</accession>
<evidence type="ECO:0000256" key="2">
    <source>
        <dbReference type="SAM" id="Phobius"/>
    </source>
</evidence>
<dbReference type="AlphaFoldDB" id="A0A1E5FS45"/>
<keyword evidence="2" id="KW-0812">Transmembrane</keyword>
<dbReference type="OrthoDB" id="6197717at2"/>
<dbReference type="SUPFAM" id="SSF54523">
    <property type="entry name" value="Pili subunits"/>
    <property type="match status" value="1"/>
</dbReference>
<dbReference type="InterPro" id="IPR000983">
    <property type="entry name" value="Bac_GSPG_pilin"/>
</dbReference>
<dbReference type="RefSeq" id="WP_019823579.1">
    <property type="nucleotide sequence ID" value="NZ_AJZD02000165.1"/>
</dbReference>
<dbReference type="Proteomes" id="UP000094802">
    <property type="component" value="Unassembled WGS sequence"/>
</dbReference>
<feature type="transmembrane region" description="Helical" evidence="2">
    <location>
        <begin position="7"/>
        <end position="28"/>
    </location>
</feature>
<dbReference type="PRINTS" id="PR00813">
    <property type="entry name" value="BCTERIALGSPG"/>
</dbReference>
<reference evidence="3 4" key="1">
    <citation type="journal article" date="2012" name="Science">
        <title>Ecological populations of bacteria act as socially cohesive units of antibiotic production and resistance.</title>
        <authorList>
            <person name="Cordero O.X."/>
            <person name="Wildschutte H."/>
            <person name="Kirkup B."/>
            <person name="Proehl S."/>
            <person name="Ngo L."/>
            <person name="Hussain F."/>
            <person name="Le Roux F."/>
            <person name="Mincer T."/>
            <person name="Polz M.F."/>
        </authorList>
    </citation>
    <scope>NUCLEOTIDE SEQUENCE [LARGE SCALE GENOMIC DNA]</scope>
    <source>
        <strain evidence="3 4">12E03</strain>
    </source>
</reference>
<dbReference type="PANTHER" id="PTHR30093">
    <property type="entry name" value="GENERAL SECRETION PATHWAY PROTEIN G"/>
    <property type="match status" value="1"/>
</dbReference>
<evidence type="ECO:0000313" key="4">
    <source>
        <dbReference type="Proteomes" id="UP000094802"/>
    </source>
</evidence>
<gene>
    <name evidence="3" type="ORF">A142_05505</name>
</gene>
<evidence type="ECO:0000313" key="3">
    <source>
        <dbReference type="EMBL" id="OEF93309.1"/>
    </source>
</evidence>
<dbReference type="Gene3D" id="3.30.700.10">
    <property type="entry name" value="Glycoprotein, Type 4 Pilin"/>
    <property type="match status" value="1"/>
</dbReference>
<dbReference type="PANTHER" id="PTHR30093:SF7">
    <property type="entry name" value="MSHA MAJOR PILIN SUBUNIT MSHA"/>
    <property type="match status" value="1"/>
</dbReference>